<dbReference type="InterPro" id="IPR011042">
    <property type="entry name" value="6-blade_b-propeller_TolB-like"/>
</dbReference>
<dbReference type="EMBL" id="CADCUB010000103">
    <property type="protein sequence ID" value="CAA9335390.1"/>
    <property type="molecule type" value="Genomic_DNA"/>
</dbReference>
<name>A0A6J4LLB6_9ACTN</name>
<proteinExistence type="predicted"/>
<gene>
    <name evidence="2" type="ORF">AVDCRST_MAG07-1995</name>
</gene>
<reference evidence="2" key="1">
    <citation type="submission" date="2020-02" db="EMBL/GenBank/DDBJ databases">
        <authorList>
            <person name="Meier V. D."/>
        </authorList>
    </citation>
    <scope>NUCLEOTIDE SEQUENCE</scope>
    <source>
        <strain evidence="2">AVDCRST_MAG07</strain>
    </source>
</reference>
<evidence type="ECO:0000313" key="2">
    <source>
        <dbReference type="EMBL" id="CAA9335390.1"/>
    </source>
</evidence>
<dbReference type="Gene3D" id="2.120.10.30">
    <property type="entry name" value="TolB, C-terminal domain"/>
    <property type="match status" value="1"/>
</dbReference>
<sequence>MPRTSSRVGVAVTALALALTPLATPAAAAPRPDRIALETGSLPEGIAAGPGRTFFVGARSDGDIYVGDVREDTVTRLVDETTPGAAAVGMFYDRRSGLLWVAGGGPASRGLGTVTAYDGSQEVFSTTIPGARFLNDLVVTRDAVYVTDSFDDALVVIPLDRTGRPDGPAESLSLTGEYVQPAGFGANGIRALPGGDLVLVSGGVLYAVDRSTGAAEVIEVSGRPLRGGDGLELRGRTLYVVNGYGGDEVVVLRLSGDGESARTLRVIAERRPDQLDRPTTAALVAGSLYVVNGRFSVAGPTTENFVTRLPKR</sequence>
<protein>
    <recommendedName>
        <fullName evidence="3">Superoxide dismutase</fullName>
    </recommendedName>
</protein>
<evidence type="ECO:0000256" key="1">
    <source>
        <dbReference type="SAM" id="SignalP"/>
    </source>
</evidence>
<dbReference type="SUPFAM" id="SSF63829">
    <property type="entry name" value="Calcium-dependent phosphotriesterase"/>
    <property type="match status" value="1"/>
</dbReference>
<evidence type="ECO:0008006" key="3">
    <source>
        <dbReference type="Google" id="ProtNLM"/>
    </source>
</evidence>
<organism evidence="2">
    <name type="scientific">uncultured Frankineae bacterium</name>
    <dbReference type="NCBI Taxonomy" id="437475"/>
    <lineage>
        <taxon>Bacteria</taxon>
        <taxon>Bacillati</taxon>
        <taxon>Actinomycetota</taxon>
        <taxon>Actinomycetes</taxon>
        <taxon>Frankiales</taxon>
        <taxon>environmental samples</taxon>
    </lineage>
</organism>
<accession>A0A6J4LLB6</accession>
<dbReference type="AlphaFoldDB" id="A0A6J4LLB6"/>
<feature type="signal peptide" evidence="1">
    <location>
        <begin position="1"/>
        <end position="28"/>
    </location>
</feature>
<keyword evidence="1" id="KW-0732">Signal</keyword>
<feature type="chain" id="PRO_5027050306" description="Superoxide dismutase" evidence="1">
    <location>
        <begin position="29"/>
        <end position="312"/>
    </location>
</feature>